<dbReference type="EMBL" id="JASCZI010034023">
    <property type="protein sequence ID" value="MED6129170.1"/>
    <property type="molecule type" value="Genomic_DNA"/>
</dbReference>
<organism evidence="1 2">
    <name type="scientific">Stylosanthes scabra</name>
    <dbReference type="NCBI Taxonomy" id="79078"/>
    <lineage>
        <taxon>Eukaryota</taxon>
        <taxon>Viridiplantae</taxon>
        <taxon>Streptophyta</taxon>
        <taxon>Embryophyta</taxon>
        <taxon>Tracheophyta</taxon>
        <taxon>Spermatophyta</taxon>
        <taxon>Magnoliopsida</taxon>
        <taxon>eudicotyledons</taxon>
        <taxon>Gunneridae</taxon>
        <taxon>Pentapetalae</taxon>
        <taxon>rosids</taxon>
        <taxon>fabids</taxon>
        <taxon>Fabales</taxon>
        <taxon>Fabaceae</taxon>
        <taxon>Papilionoideae</taxon>
        <taxon>50 kb inversion clade</taxon>
        <taxon>dalbergioids sensu lato</taxon>
        <taxon>Dalbergieae</taxon>
        <taxon>Pterocarpus clade</taxon>
        <taxon>Stylosanthes</taxon>
    </lineage>
</organism>
<evidence type="ECO:0000313" key="2">
    <source>
        <dbReference type="Proteomes" id="UP001341840"/>
    </source>
</evidence>
<gene>
    <name evidence="1" type="ORF">PIB30_105249</name>
</gene>
<feature type="non-terminal residue" evidence="1">
    <location>
        <position position="60"/>
    </location>
</feature>
<comment type="caution">
    <text evidence="1">The sequence shown here is derived from an EMBL/GenBank/DDBJ whole genome shotgun (WGS) entry which is preliminary data.</text>
</comment>
<proteinExistence type="predicted"/>
<keyword evidence="2" id="KW-1185">Reference proteome</keyword>
<name>A0ABU6RZF8_9FABA</name>
<dbReference type="Proteomes" id="UP001341840">
    <property type="component" value="Unassembled WGS sequence"/>
</dbReference>
<sequence>MNISDFVVVTLYPNGEMGRDADGIWSRSVSPVVFLMQPVNTLEELKGVILRNMGAAGAMP</sequence>
<protein>
    <submittedName>
        <fullName evidence="1">Uncharacterized protein</fullName>
    </submittedName>
</protein>
<reference evidence="1 2" key="1">
    <citation type="journal article" date="2023" name="Plants (Basel)">
        <title>Bridging the Gap: Combining Genomics and Transcriptomics Approaches to Understand Stylosanthes scabra, an Orphan Legume from the Brazilian Caatinga.</title>
        <authorList>
            <person name="Ferreira-Neto J.R.C."/>
            <person name="da Silva M.D."/>
            <person name="Binneck E."/>
            <person name="de Melo N.F."/>
            <person name="da Silva R.H."/>
            <person name="de Melo A.L.T.M."/>
            <person name="Pandolfi V."/>
            <person name="Bustamante F.O."/>
            <person name="Brasileiro-Vidal A.C."/>
            <person name="Benko-Iseppon A.M."/>
        </authorList>
    </citation>
    <scope>NUCLEOTIDE SEQUENCE [LARGE SCALE GENOMIC DNA]</scope>
    <source>
        <tissue evidence="1">Leaves</tissue>
    </source>
</reference>
<accession>A0ABU6RZF8</accession>
<evidence type="ECO:0000313" key="1">
    <source>
        <dbReference type="EMBL" id="MED6129170.1"/>
    </source>
</evidence>